<protein>
    <submittedName>
        <fullName evidence="3">GIY-YIG domain-containing protein</fullName>
    </submittedName>
</protein>
<sequence length="145" mass="16257">MQRISETIAQQLDRFGICITHKLASSLRAALSHDTDPVPKEQQTNVIYRIPCATRSCAYVGYTGRRLGTRINEHKLAIRRRDPLSLVFAHAIDCDHRFNREGTEVVAMASTNQALNSSKLGPRHKQYQPPRRCGCAMRSSAGTVH</sequence>
<dbReference type="WBParaSite" id="SSLN_0001566401-mRNA-1">
    <property type="protein sequence ID" value="SSLN_0001566401-mRNA-1"/>
    <property type="gene ID" value="SSLN_0001566401"/>
</dbReference>
<name>A0A183TF52_SCHSO</name>
<organism evidence="3">
    <name type="scientific">Schistocephalus solidus</name>
    <name type="common">Tapeworm</name>
    <dbReference type="NCBI Taxonomy" id="70667"/>
    <lineage>
        <taxon>Eukaryota</taxon>
        <taxon>Metazoa</taxon>
        <taxon>Spiralia</taxon>
        <taxon>Lophotrochozoa</taxon>
        <taxon>Platyhelminthes</taxon>
        <taxon>Cestoda</taxon>
        <taxon>Eucestoda</taxon>
        <taxon>Diphyllobothriidea</taxon>
        <taxon>Diphyllobothriidae</taxon>
        <taxon>Schistocephalus</taxon>
    </lineage>
</organism>
<keyword evidence="2" id="KW-1185">Reference proteome</keyword>
<reference evidence="3" key="1">
    <citation type="submission" date="2016-06" db="UniProtKB">
        <authorList>
            <consortium name="WormBaseParasite"/>
        </authorList>
    </citation>
    <scope>IDENTIFICATION</scope>
</reference>
<accession>A0A183TF52</accession>
<dbReference type="EMBL" id="UYSU01039594">
    <property type="protein sequence ID" value="VDM01486.1"/>
    <property type="molecule type" value="Genomic_DNA"/>
</dbReference>
<gene>
    <name evidence="1" type="ORF">SSLN_LOCUS15100</name>
</gene>
<dbReference type="Proteomes" id="UP000275846">
    <property type="component" value="Unassembled WGS sequence"/>
</dbReference>
<reference evidence="1 2" key="2">
    <citation type="submission" date="2018-11" db="EMBL/GenBank/DDBJ databases">
        <authorList>
            <consortium name="Pathogen Informatics"/>
        </authorList>
    </citation>
    <scope>NUCLEOTIDE SEQUENCE [LARGE SCALE GENOMIC DNA]</scope>
    <source>
        <strain evidence="1 2">NST_G2</strain>
    </source>
</reference>
<evidence type="ECO:0000313" key="1">
    <source>
        <dbReference type="EMBL" id="VDM01486.1"/>
    </source>
</evidence>
<dbReference type="OrthoDB" id="10047121at2759"/>
<evidence type="ECO:0000313" key="2">
    <source>
        <dbReference type="Proteomes" id="UP000275846"/>
    </source>
</evidence>
<evidence type="ECO:0000313" key="3">
    <source>
        <dbReference type="WBParaSite" id="SSLN_0001566401-mRNA-1"/>
    </source>
</evidence>
<proteinExistence type="predicted"/>
<dbReference type="AlphaFoldDB" id="A0A183TF52"/>